<keyword evidence="5 6" id="KW-0472">Membrane</keyword>
<dbReference type="InterPro" id="IPR005598">
    <property type="entry name" value="ATP_synth_I"/>
</dbReference>
<sequence>MPDIKVIFTRSTKYLFFLLALFVLGWGFTTYQTVFAGLILGTTISFFNLWLLYRKSIKLSEAVANGRTVYSLGSISRLASAALVVLIAIRYPEYFNILSSIIGIMTTYFVIIIDLIFLRVIKGKQQEER</sequence>
<evidence type="ECO:0000256" key="6">
    <source>
        <dbReference type="SAM" id="Phobius"/>
    </source>
</evidence>
<evidence type="ECO:0000313" key="8">
    <source>
        <dbReference type="Proteomes" id="UP001209318"/>
    </source>
</evidence>
<protein>
    <submittedName>
        <fullName evidence="7">ATP synthase subunit I</fullName>
    </submittedName>
</protein>
<dbReference type="GO" id="GO:0005886">
    <property type="term" value="C:plasma membrane"/>
    <property type="evidence" value="ECO:0007669"/>
    <property type="project" value="UniProtKB-SubCell"/>
</dbReference>
<dbReference type="EMBL" id="JAOUSF010000002">
    <property type="protein sequence ID" value="MCU9613303.1"/>
    <property type="molecule type" value="Genomic_DNA"/>
</dbReference>
<dbReference type="Pfam" id="PF03899">
    <property type="entry name" value="ATP-synt_I"/>
    <property type="match status" value="1"/>
</dbReference>
<feature type="transmembrane region" description="Helical" evidence="6">
    <location>
        <begin position="34"/>
        <end position="53"/>
    </location>
</feature>
<comment type="caution">
    <text evidence="7">The sequence shown here is derived from an EMBL/GenBank/DDBJ whole genome shotgun (WGS) entry which is preliminary data.</text>
</comment>
<dbReference type="AlphaFoldDB" id="A0AAE3LSZ6"/>
<evidence type="ECO:0000256" key="5">
    <source>
        <dbReference type="ARBA" id="ARBA00023136"/>
    </source>
</evidence>
<reference evidence="7" key="1">
    <citation type="submission" date="2022-10" db="EMBL/GenBank/DDBJ databases">
        <title>Description of Fervidibacillus gen. nov. in the family Fervidibacillaceae fam. nov. with two species, Fervidibacillus albus sp. nov., and Fervidibacillus halotolerans sp. nov., isolated from tidal flat sediments.</title>
        <authorList>
            <person name="Kwon K.K."/>
            <person name="Yang S.-H."/>
        </authorList>
    </citation>
    <scope>NUCLEOTIDE SEQUENCE</scope>
    <source>
        <strain evidence="7">JCM 19140</strain>
    </source>
</reference>
<feature type="transmembrane region" description="Helical" evidence="6">
    <location>
        <begin position="97"/>
        <end position="121"/>
    </location>
</feature>
<evidence type="ECO:0000256" key="3">
    <source>
        <dbReference type="ARBA" id="ARBA00022692"/>
    </source>
</evidence>
<evidence type="ECO:0000256" key="1">
    <source>
        <dbReference type="ARBA" id="ARBA00004651"/>
    </source>
</evidence>
<feature type="transmembrane region" description="Helical" evidence="6">
    <location>
        <begin position="74"/>
        <end position="91"/>
    </location>
</feature>
<keyword evidence="8" id="KW-1185">Reference proteome</keyword>
<evidence type="ECO:0000256" key="4">
    <source>
        <dbReference type="ARBA" id="ARBA00022989"/>
    </source>
</evidence>
<accession>A0AAE3LSZ6</accession>
<dbReference type="RefSeq" id="WP_263072513.1">
    <property type="nucleotide sequence ID" value="NZ_JAOUSF010000002.1"/>
</dbReference>
<dbReference type="InterPro" id="IPR039072">
    <property type="entry name" value="ATP_synth_I_Bacilli"/>
</dbReference>
<gene>
    <name evidence="7" type="ORF">OEV98_07015</name>
</gene>
<evidence type="ECO:0000256" key="2">
    <source>
        <dbReference type="ARBA" id="ARBA00022475"/>
    </source>
</evidence>
<name>A0AAE3LSZ6_9BACI</name>
<organism evidence="7 8">
    <name type="scientific">Perspicuibacillus lycopersici</name>
    <dbReference type="NCBI Taxonomy" id="1325689"/>
    <lineage>
        <taxon>Bacteria</taxon>
        <taxon>Bacillati</taxon>
        <taxon>Bacillota</taxon>
        <taxon>Bacilli</taxon>
        <taxon>Bacillales</taxon>
        <taxon>Bacillaceae</taxon>
        <taxon>Perspicuibacillus</taxon>
    </lineage>
</organism>
<proteinExistence type="predicted"/>
<keyword evidence="2" id="KW-1003">Cell membrane</keyword>
<dbReference type="PANTHER" id="PTHR40035">
    <property type="entry name" value="ATP SYNTHASE PROTEIN I"/>
    <property type="match status" value="1"/>
</dbReference>
<keyword evidence="3 6" id="KW-0812">Transmembrane</keyword>
<feature type="transmembrane region" description="Helical" evidence="6">
    <location>
        <begin position="12"/>
        <end position="28"/>
    </location>
</feature>
<dbReference type="PANTHER" id="PTHR40035:SF1">
    <property type="entry name" value="ATP SYNTHASE PROTEIN I"/>
    <property type="match status" value="1"/>
</dbReference>
<evidence type="ECO:0000313" key="7">
    <source>
        <dbReference type="EMBL" id="MCU9613303.1"/>
    </source>
</evidence>
<comment type="subcellular location">
    <subcellularLocation>
        <location evidence="1">Cell membrane</location>
        <topology evidence="1">Multi-pass membrane protein</topology>
    </subcellularLocation>
</comment>
<dbReference type="Proteomes" id="UP001209318">
    <property type="component" value="Unassembled WGS sequence"/>
</dbReference>
<keyword evidence="4 6" id="KW-1133">Transmembrane helix</keyword>